<sequence length="16" mass="1874">MHGFKIFHNFATHSTV</sequence>
<dbReference type="Proteomes" id="UP000009183">
    <property type="component" value="Chromosome 9"/>
</dbReference>
<evidence type="ECO:0000313" key="1">
    <source>
        <dbReference type="EMBL" id="CCB59458.1"/>
    </source>
</evidence>
<proteinExistence type="predicted"/>
<name>F6HYD5_VITVI</name>
<accession>F6HYD5</accession>
<dbReference type="AlphaFoldDB" id="F6HYD5"/>
<dbReference type="InParanoid" id="F6HYD5"/>
<keyword evidence="2" id="KW-1185">Reference proteome</keyword>
<gene>
    <name evidence="1" type="ordered locus">VIT_09s0002g04090</name>
</gene>
<dbReference type="EMBL" id="FN596494">
    <property type="protein sequence ID" value="CCB59458.1"/>
    <property type="molecule type" value="Genomic_DNA"/>
</dbReference>
<protein>
    <submittedName>
        <fullName evidence="1">Uncharacterized protein</fullName>
    </submittedName>
</protein>
<evidence type="ECO:0000313" key="2">
    <source>
        <dbReference type="Proteomes" id="UP000009183"/>
    </source>
</evidence>
<organism evidence="1 2">
    <name type="scientific">Vitis vinifera</name>
    <name type="common">Grape</name>
    <dbReference type="NCBI Taxonomy" id="29760"/>
    <lineage>
        <taxon>Eukaryota</taxon>
        <taxon>Viridiplantae</taxon>
        <taxon>Streptophyta</taxon>
        <taxon>Embryophyta</taxon>
        <taxon>Tracheophyta</taxon>
        <taxon>Spermatophyta</taxon>
        <taxon>Magnoliopsida</taxon>
        <taxon>eudicotyledons</taxon>
        <taxon>Gunneridae</taxon>
        <taxon>Pentapetalae</taxon>
        <taxon>rosids</taxon>
        <taxon>Vitales</taxon>
        <taxon>Vitaceae</taxon>
        <taxon>Viteae</taxon>
        <taxon>Vitis</taxon>
    </lineage>
</organism>
<reference evidence="2" key="1">
    <citation type="journal article" date="2007" name="Nature">
        <title>The grapevine genome sequence suggests ancestral hexaploidization in major angiosperm phyla.</title>
        <authorList>
            <consortium name="The French-Italian Public Consortium for Grapevine Genome Characterization."/>
            <person name="Jaillon O."/>
            <person name="Aury J.-M."/>
            <person name="Noel B."/>
            <person name="Policriti A."/>
            <person name="Clepet C."/>
            <person name="Casagrande A."/>
            <person name="Choisne N."/>
            <person name="Aubourg S."/>
            <person name="Vitulo N."/>
            <person name="Jubin C."/>
            <person name="Vezzi A."/>
            <person name="Legeai F."/>
            <person name="Hugueney P."/>
            <person name="Dasilva C."/>
            <person name="Horner D."/>
            <person name="Mica E."/>
            <person name="Jublot D."/>
            <person name="Poulain J."/>
            <person name="Bruyere C."/>
            <person name="Billault A."/>
            <person name="Segurens B."/>
            <person name="Gouyvenoux M."/>
            <person name="Ugarte E."/>
            <person name="Cattonaro F."/>
            <person name="Anthouard V."/>
            <person name="Vico V."/>
            <person name="Del Fabbro C."/>
            <person name="Alaux M."/>
            <person name="Di Gaspero G."/>
            <person name="Dumas V."/>
            <person name="Felice N."/>
            <person name="Paillard S."/>
            <person name="Juman I."/>
            <person name="Moroldo M."/>
            <person name="Scalabrin S."/>
            <person name="Canaguier A."/>
            <person name="Le Clainche I."/>
            <person name="Malacrida G."/>
            <person name="Durand E."/>
            <person name="Pesole G."/>
            <person name="Laucou V."/>
            <person name="Chatelet P."/>
            <person name="Merdinoglu D."/>
            <person name="Delledonne M."/>
            <person name="Pezzotti M."/>
            <person name="Lecharny A."/>
            <person name="Scarpelli C."/>
            <person name="Artiguenave F."/>
            <person name="Pe M.E."/>
            <person name="Valle G."/>
            <person name="Morgante M."/>
            <person name="Caboche M."/>
            <person name="Adam-Blondon A.-F."/>
            <person name="Weissenbach J."/>
            <person name="Quetier F."/>
            <person name="Wincker P."/>
        </authorList>
    </citation>
    <scope>NUCLEOTIDE SEQUENCE [LARGE SCALE GENOMIC DNA]</scope>
    <source>
        <strain evidence="2">cv. Pinot noir / PN40024</strain>
    </source>
</reference>
<dbReference type="HOGENOM" id="CLU_3433339_0_0_1"/>